<accession>A0A5A5THU6</accession>
<dbReference type="Gene3D" id="3.30.450.40">
    <property type="match status" value="1"/>
</dbReference>
<evidence type="ECO:0000256" key="6">
    <source>
        <dbReference type="ARBA" id="ARBA00023012"/>
    </source>
</evidence>
<evidence type="ECO:0000256" key="5">
    <source>
        <dbReference type="ARBA" id="ARBA00022777"/>
    </source>
</evidence>
<feature type="domain" description="Histidine kinase" evidence="7">
    <location>
        <begin position="668"/>
        <end position="912"/>
    </location>
</feature>
<keyword evidence="3" id="KW-0597">Phosphoprotein</keyword>
<dbReference type="Pfam" id="PF01590">
    <property type="entry name" value="GAF"/>
    <property type="match status" value="1"/>
</dbReference>
<dbReference type="SMART" id="SM00086">
    <property type="entry name" value="PAC"/>
    <property type="match status" value="2"/>
</dbReference>
<dbReference type="NCBIfam" id="TIGR00229">
    <property type="entry name" value="sensory_box"/>
    <property type="match status" value="1"/>
</dbReference>
<evidence type="ECO:0000256" key="4">
    <source>
        <dbReference type="ARBA" id="ARBA00022679"/>
    </source>
</evidence>
<dbReference type="GO" id="GO:0000155">
    <property type="term" value="F:phosphorelay sensor kinase activity"/>
    <property type="evidence" value="ECO:0007669"/>
    <property type="project" value="InterPro"/>
</dbReference>
<dbReference type="SUPFAM" id="SSF55874">
    <property type="entry name" value="ATPase domain of HSP90 chaperone/DNA topoisomerase II/histidine kinase"/>
    <property type="match status" value="1"/>
</dbReference>
<dbReference type="InterPro" id="IPR003594">
    <property type="entry name" value="HATPase_dom"/>
</dbReference>
<dbReference type="Pfam" id="PF02518">
    <property type="entry name" value="HATPase_c"/>
    <property type="match status" value="1"/>
</dbReference>
<dbReference type="Pfam" id="PF00989">
    <property type="entry name" value="PAS"/>
    <property type="match status" value="1"/>
</dbReference>
<evidence type="ECO:0000256" key="3">
    <source>
        <dbReference type="ARBA" id="ARBA00022553"/>
    </source>
</evidence>
<keyword evidence="6" id="KW-0902">Two-component regulatory system</keyword>
<dbReference type="EC" id="2.7.13.3" evidence="2"/>
<sequence>MNAGYTTHLEYILNTLSAGVALLDADTLTIRYVNPYLATAGAALWQSAPMVGQTIAQILPAPFYTTIQPLLLQARESRQRMEWAEVPFEGFLEERGRTYWHITLELHTPASSIISNLTETPETTEMLMITLEDNTNAVRARLQLQAIHAISSALAGPSSLPLVLERILHVLRQMFGSKRCAIFLLDHSLPAVETHLADLEESSSDETAGTPQVERLVAQLGIHQISRDWHAAVDESILLGTVAREHRSQIITDTSTTPQLVFPYLEHQGEPHRPGSVLCVPIFEPQPNQSLNVALDAGLGLDGDQKTVFGTIEVYHLRARGFPAEEVALLEQFAQQAGLAIQNARLFRRIDRLARTASRMARQKDNIMQAMPDGVVIVDPRWRVADINPAACNLMGWDETIRGQDYIEALRHSPAIIQDNLLMQENPTAEIEQRALSGSSDSFKVISMAGRAYSIQVTYTPIRDEVGDIFAFIVIYHDITKQVAAHKRIEAEVVARTAELKQRNQALQAAQIAQSTTSARMALLLERLPSGVILVEAQDNRITVINQQAIDLLQRMGADFIPDDDRPEAVSCATDQDLELILRSIDHHSLTGSLLSYEEHPLYAALKLGVSSEAELQIRLNDGQVLYILANAAPLRAPDGSIESAILVYQEITRLKQLERVREDFFTTMAHELKTPLANIRAHLSALLARDIELSREEQFDYLQTADEQVDRLVGMINHFLDAFRVEAGALRLELEPILLPELFEEVQERLEALMTSAQCTLQINIPESLPAVRGDYEHLLSVLTNLLSNAFRYAPDGDAVQLTASLISDHPKQRPHSVRISVTDHGPGISKEQQVQLFTRFTTFAAMTRPSSEQDLLAERAHRQKATRWSPATGLGLYISHGIIEAHGSQLELTSNPGQGATFAFTLPIYRGKRRQARPVTSPTALLIEGD</sequence>
<dbReference type="PRINTS" id="PR00344">
    <property type="entry name" value="BCTRLSENSOR"/>
</dbReference>
<dbReference type="InterPro" id="IPR036097">
    <property type="entry name" value="HisK_dim/P_sf"/>
</dbReference>
<feature type="domain" description="PAC" evidence="8">
    <location>
        <begin position="612"/>
        <end position="664"/>
    </location>
</feature>
<dbReference type="SMART" id="SM00387">
    <property type="entry name" value="HATPase_c"/>
    <property type="match status" value="1"/>
</dbReference>
<dbReference type="Pfam" id="PF00512">
    <property type="entry name" value="HisKA"/>
    <property type="match status" value="1"/>
</dbReference>
<dbReference type="GO" id="GO:0005886">
    <property type="term" value="C:plasma membrane"/>
    <property type="evidence" value="ECO:0007669"/>
    <property type="project" value="TreeGrafter"/>
</dbReference>
<feature type="domain" description="PAC" evidence="8">
    <location>
        <begin position="439"/>
        <end position="491"/>
    </location>
</feature>
<proteinExistence type="predicted"/>
<organism evidence="9 10">
    <name type="scientific">Dictyobacter arantiisoli</name>
    <dbReference type="NCBI Taxonomy" id="2014874"/>
    <lineage>
        <taxon>Bacteria</taxon>
        <taxon>Bacillati</taxon>
        <taxon>Chloroflexota</taxon>
        <taxon>Ktedonobacteria</taxon>
        <taxon>Ktedonobacterales</taxon>
        <taxon>Dictyobacteraceae</taxon>
        <taxon>Dictyobacter</taxon>
    </lineage>
</organism>
<evidence type="ECO:0000313" key="10">
    <source>
        <dbReference type="Proteomes" id="UP000322530"/>
    </source>
</evidence>
<dbReference type="Proteomes" id="UP000322530">
    <property type="component" value="Unassembled WGS sequence"/>
</dbReference>
<name>A0A5A5THU6_9CHLR</name>
<evidence type="ECO:0000259" key="8">
    <source>
        <dbReference type="PROSITE" id="PS50113"/>
    </source>
</evidence>
<dbReference type="InterPro" id="IPR004358">
    <property type="entry name" value="Sig_transdc_His_kin-like_C"/>
</dbReference>
<dbReference type="SMART" id="SM00091">
    <property type="entry name" value="PAS"/>
    <property type="match status" value="3"/>
</dbReference>
<dbReference type="RefSeq" id="WP_172632352.1">
    <property type="nucleotide sequence ID" value="NZ_BIXY01000088.1"/>
</dbReference>
<dbReference type="InterPro" id="IPR003661">
    <property type="entry name" value="HisK_dim/P_dom"/>
</dbReference>
<reference evidence="9 10" key="1">
    <citation type="submission" date="2019-01" db="EMBL/GenBank/DDBJ databases">
        <title>Draft genome sequence of Dictyobacter sp. Uno17.</title>
        <authorList>
            <person name="Wang C.M."/>
            <person name="Zheng Y."/>
            <person name="Sakai Y."/>
            <person name="Abe K."/>
            <person name="Yokota A."/>
            <person name="Yabe S."/>
        </authorList>
    </citation>
    <scope>NUCLEOTIDE SEQUENCE [LARGE SCALE GENOMIC DNA]</scope>
    <source>
        <strain evidence="9 10">Uno17</strain>
    </source>
</reference>
<dbReference type="SMART" id="SM00388">
    <property type="entry name" value="HisKA"/>
    <property type="match status" value="1"/>
</dbReference>
<dbReference type="InterPro" id="IPR029016">
    <property type="entry name" value="GAF-like_dom_sf"/>
</dbReference>
<dbReference type="AlphaFoldDB" id="A0A5A5THU6"/>
<dbReference type="Pfam" id="PF13188">
    <property type="entry name" value="PAS_8"/>
    <property type="match status" value="1"/>
</dbReference>
<dbReference type="CDD" id="cd00082">
    <property type="entry name" value="HisKA"/>
    <property type="match status" value="1"/>
</dbReference>
<keyword evidence="5" id="KW-0418">Kinase</keyword>
<keyword evidence="10" id="KW-1185">Reference proteome</keyword>
<dbReference type="SUPFAM" id="SSF55781">
    <property type="entry name" value="GAF domain-like"/>
    <property type="match status" value="1"/>
</dbReference>
<dbReference type="InterPro" id="IPR035965">
    <property type="entry name" value="PAS-like_dom_sf"/>
</dbReference>
<dbReference type="Gene3D" id="3.30.450.20">
    <property type="entry name" value="PAS domain"/>
    <property type="match status" value="3"/>
</dbReference>
<dbReference type="SUPFAM" id="SSF47384">
    <property type="entry name" value="Homodimeric domain of signal transducing histidine kinase"/>
    <property type="match status" value="1"/>
</dbReference>
<dbReference type="PANTHER" id="PTHR43047">
    <property type="entry name" value="TWO-COMPONENT HISTIDINE PROTEIN KINASE"/>
    <property type="match status" value="1"/>
</dbReference>
<dbReference type="InterPro" id="IPR000700">
    <property type="entry name" value="PAS-assoc_C"/>
</dbReference>
<comment type="catalytic activity">
    <reaction evidence="1">
        <text>ATP + protein L-histidine = ADP + protein N-phospho-L-histidine.</text>
        <dbReference type="EC" id="2.7.13.3"/>
    </reaction>
</comment>
<dbReference type="GO" id="GO:0006355">
    <property type="term" value="P:regulation of DNA-templated transcription"/>
    <property type="evidence" value="ECO:0007669"/>
    <property type="project" value="InterPro"/>
</dbReference>
<dbReference type="InterPro" id="IPR005467">
    <property type="entry name" value="His_kinase_dom"/>
</dbReference>
<gene>
    <name evidence="9" type="ORF">KDI_45110</name>
</gene>
<evidence type="ECO:0000259" key="7">
    <source>
        <dbReference type="PROSITE" id="PS50109"/>
    </source>
</evidence>
<dbReference type="InterPro" id="IPR036890">
    <property type="entry name" value="HATPase_C_sf"/>
</dbReference>
<dbReference type="Gene3D" id="1.10.287.130">
    <property type="match status" value="1"/>
</dbReference>
<dbReference type="PANTHER" id="PTHR43047:SF72">
    <property type="entry name" value="OSMOSENSING HISTIDINE PROTEIN KINASE SLN1"/>
    <property type="match status" value="1"/>
</dbReference>
<keyword evidence="4" id="KW-0808">Transferase</keyword>
<dbReference type="InterPro" id="IPR003018">
    <property type="entry name" value="GAF"/>
</dbReference>
<dbReference type="EMBL" id="BIXY01000088">
    <property type="protein sequence ID" value="GCF10947.1"/>
    <property type="molecule type" value="Genomic_DNA"/>
</dbReference>
<dbReference type="InterPro" id="IPR001610">
    <property type="entry name" value="PAC"/>
</dbReference>
<evidence type="ECO:0000313" key="9">
    <source>
        <dbReference type="EMBL" id="GCF10947.1"/>
    </source>
</evidence>
<comment type="caution">
    <text evidence="9">The sequence shown here is derived from an EMBL/GenBank/DDBJ whole genome shotgun (WGS) entry which is preliminary data.</text>
</comment>
<dbReference type="InterPro" id="IPR000014">
    <property type="entry name" value="PAS"/>
</dbReference>
<dbReference type="CDD" id="cd00130">
    <property type="entry name" value="PAS"/>
    <property type="match status" value="2"/>
</dbReference>
<dbReference type="SUPFAM" id="SSF55785">
    <property type="entry name" value="PYP-like sensor domain (PAS domain)"/>
    <property type="match status" value="2"/>
</dbReference>
<dbReference type="Gene3D" id="3.30.565.10">
    <property type="entry name" value="Histidine kinase-like ATPase, C-terminal domain"/>
    <property type="match status" value="1"/>
</dbReference>
<dbReference type="PROSITE" id="PS50113">
    <property type="entry name" value="PAC"/>
    <property type="match status" value="2"/>
</dbReference>
<dbReference type="GO" id="GO:0009927">
    <property type="term" value="F:histidine phosphotransfer kinase activity"/>
    <property type="evidence" value="ECO:0007669"/>
    <property type="project" value="TreeGrafter"/>
</dbReference>
<protein>
    <recommendedName>
        <fullName evidence="2">histidine kinase</fullName>
        <ecNumber evidence="2">2.7.13.3</ecNumber>
    </recommendedName>
</protein>
<evidence type="ECO:0000256" key="2">
    <source>
        <dbReference type="ARBA" id="ARBA00012438"/>
    </source>
</evidence>
<dbReference type="PROSITE" id="PS50109">
    <property type="entry name" value="HIS_KIN"/>
    <property type="match status" value="1"/>
</dbReference>
<dbReference type="InterPro" id="IPR013767">
    <property type="entry name" value="PAS_fold"/>
</dbReference>
<dbReference type="SMART" id="SM00065">
    <property type="entry name" value="GAF"/>
    <property type="match status" value="1"/>
</dbReference>
<evidence type="ECO:0000256" key="1">
    <source>
        <dbReference type="ARBA" id="ARBA00000085"/>
    </source>
</evidence>